<evidence type="ECO:0000313" key="4">
    <source>
        <dbReference type="EMBL" id="KZV46055.1"/>
    </source>
</evidence>
<dbReference type="PANTHER" id="PTHR45641">
    <property type="entry name" value="TETRATRICOPEPTIDE REPEAT PROTEIN (AFU_ORTHOLOGUE AFUA_6G03870)"/>
    <property type="match status" value="1"/>
</dbReference>
<dbReference type="GO" id="GO:0009658">
    <property type="term" value="P:chloroplast organization"/>
    <property type="evidence" value="ECO:0007669"/>
    <property type="project" value="TreeGrafter"/>
</dbReference>
<keyword evidence="5" id="KW-1185">Reference proteome</keyword>
<dbReference type="Pfam" id="PF13424">
    <property type="entry name" value="TPR_12"/>
    <property type="match status" value="2"/>
</dbReference>
<dbReference type="SMART" id="SM00028">
    <property type="entry name" value="TPR"/>
    <property type="match status" value="6"/>
</dbReference>
<dbReference type="InterPro" id="IPR019734">
    <property type="entry name" value="TPR_rpt"/>
</dbReference>
<name>A0A2Z7CHA2_9LAMI</name>
<dbReference type="EMBL" id="KQ995723">
    <property type="protein sequence ID" value="KZV46055.1"/>
    <property type="molecule type" value="Genomic_DNA"/>
</dbReference>
<feature type="repeat" description="TPR" evidence="3">
    <location>
        <begin position="193"/>
        <end position="226"/>
    </location>
</feature>
<dbReference type="AlphaFoldDB" id="A0A2Z7CHA2"/>
<evidence type="ECO:0000256" key="1">
    <source>
        <dbReference type="ARBA" id="ARBA00022737"/>
    </source>
</evidence>
<gene>
    <name evidence="4" type="ORF">F511_23359</name>
</gene>
<evidence type="ECO:0000256" key="3">
    <source>
        <dbReference type="PROSITE-ProRule" id="PRU00339"/>
    </source>
</evidence>
<dbReference type="GO" id="GO:0009507">
    <property type="term" value="C:chloroplast"/>
    <property type="evidence" value="ECO:0007669"/>
    <property type="project" value="TreeGrafter"/>
</dbReference>
<reference evidence="4 5" key="1">
    <citation type="journal article" date="2015" name="Proc. Natl. Acad. Sci. U.S.A.">
        <title>The resurrection genome of Boea hygrometrica: A blueprint for survival of dehydration.</title>
        <authorList>
            <person name="Xiao L."/>
            <person name="Yang G."/>
            <person name="Zhang L."/>
            <person name="Yang X."/>
            <person name="Zhao S."/>
            <person name="Ji Z."/>
            <person name="Zhou Q."/>
            <person name="Hu M."/>
            <person name="Wang Y."/>
            <person name="Chen M."/>
            <person name="Xu Y."/>
            <person name="Jin H."/>
            <person name="Xiao X."/>
            <person name="Hu G."/>
            <person name="Bao F."/>
            <person name="Hu Y."/>
            <person name="Wan P."/>
            <person name="Li L."/>
            <person name="Deng X."/>
            <person name="Kuang T."/>
            <person name="Xiang C."/>
            <person name="Zhu J.K."/>
            <person name="Oliver M.J."/>
            <person name="He Y."/>
        </authorList>
    </citation>
    <scope>NUCLEOTIDE SEQUENCE [LARGE SCALE GENOMIC DNA]</scope>
    <source>
        <strain evidence="5">cv. XS01</strain>
    </source>
</reference>
<dbReference type="InterPro" id="IPR011990">
    <property type="entry name" value="TPR-like_helical_dom_sf"/>
</dbReference>
<dbReference type="PANTHER" id="PTHR45641:SF19">
    <property type="entry name" value="NEPHROCYSTIN-3"/>
    <property type="match status" value="1"/>
</dbReference>
<keyword evidence="1" id="KW-0677">Repeat</keyword>
<keyword evidence="2 3" id="KW-0802">TPR repeat</keyword>
<organism evidence="4 5">
    <name type="scientific">Dorcoceras hygrometricum</name>
    <dbReference type="NCBI Taxonomy" id="472368"/>
    <lineage>
        <taxon>Eukaryota</taxon>
        <taxon>Viridiplantae</taxon>
        <taxon>Streptophyta</taxon>
        <taxon>Embryophyta</taxon>
        <taxon>Tracheophyta</taxon>
        <taxon>Spermatophyta</taxon>
        <taxon>Magnoliopsida</taxon>
        <taxon>eudicotyledons</taxon>
        <taxon>Gunneridae</taxon>
        <taxon>Pentapetalae</taxon>
        <taxon>asterids</taxon>
        <taxon>lamiids</taxon>
        <taxon>Lamiales</taxon>
        <taxon>Gesneriaceae</taxon>
        <taxon>Didymocarpoideae</taxon>
        <taxon>Trichosporeae</taxon>
        <taxon>Loxocarpinae</taxon>
        <taxon>Dorcoceras</taxon>
    </lineage>
</organism>
<dbReference type="Proteomes" id="UP000250235">
    <property type="component" value="Unassembled WGS sequence"/>
</dbReference>
<dbReference type="OrthoDB" id="771227at2759"/>
<dbReference type="Pfam" id="PF13374">
    <property type="entry name" value="TPR_10"/>
    <property type="match status" value="1"/>
</dbReference>
<dbReference type="Gene3D" id="1.25.40.10">
    <property type="entry name" value="Tetratricopeptide repeat domain"/>
    <property type="match status" value="2"/>
</dbReference>
<dbReference type="PROSITE" id="PS50005">
    <property type="entry name" value="TPR"/>
    <property type="match status" value="1"/>
</dbReference>
<evidence type="ECO:0000256" key="2">
    <source>
        <dbReference type="ARBA" id="ARBA00022803"/>
    </source>
</evidence>
<protein>
    <submittedName>
        <fullName evidence="4">Nephrocystin-3</fullName>
    </submittedName>
</protein>
<evidence type="ECO:0000313" key="5">
    <source>
        <dbReference type="Proteomes" id="UP000250235"/>
    </source>
</evidence>
<accession>A0A2Z7CHA2</accession>
<proteinExistence type="predicted"/>
<sequence length="590" mass="66670">MNQVYLKIQNSELDELKRQKVFMCSFTHTSIPFPKCSGKLYMVPFKMFAGQSISRSCAIPKSLVFGDEHYGKQLTSCVSGPTNIQRFKMLDDPEFNTPANTNDLERQLKDFFSEVKAMIKMGKEEDAVALLQANYEAVKTQVDSGDQGIEEAALLDVIALGYMALGDLKTVGSLMNVQYKIVNELKDEEPYLDSILMHMGSMHSKLEDFEKSITFYRRSLEIMERKFGSNSSLLCTPLLGMAKVLGYDGRTTEAIKIYQRVITVLEASRGEEGEELAVPLCALGNLLIKEGKALDAEYPFNRVLKIFTRSYGEKDGRVGMAMCSLAQVKCVKGEFISYAVHFTLSAKFVKRREVNDAIDLYKTAINILNESKYMALDDKGMEKMRIDLAELLHAVGRQQEGRAMLEECLLMSEKVNGKKHPSLVPHLVNLASSYSRSKNFAEAERLLRISLQILGKNAPPGDPSITFPMLNLAVVLFNLHRYEEAERLAMDVLHLRENAFGKESVPVGEALDCLVSIQSRLERDNGESVELLKRLLKIQEKAFGPESMEVVETLKRIVHFLDKMGLKNEKIPLQKRLSVLRNKHKHMIMY</sequence>
<dbReference type="SUPFAM" id="SSF48452">
    <property type="entry name" value="TPR-like"/>
    <property type="match status" value="2"/>
</dbReference>